<dbReference type="EMBL" id="JABAEB010000001">
    <property type="protein sequence ID" value="NLQ21316.1"/>
    <property type="molecule type" value="Genomic_DNA"/>
</dbReference>
<dbReference type="PANTHER" id="PTHR13903">
    <property type="entry name" value="PIRIN-RELATED"/>
    <property type="match status" value="1"/>
</dbReference>
<organism evidence="5 6">
    <name type="scientific">Shewanella oncorhynchi</name>
    <dbReference type="NCBI Taxonomy" id="2726434"/>
    <lineage>
        <taxon>Bacteria</taxon>
        <taxon>Pseudomonadati</taxon>
        <taxon>Pseudomonadota</taxon>
        <taxon>Gammaproteobacteria</taxon>
        <taxon>Alteromonadales</taxon>
        <taxon>Shewanellaceae</taxon>
        <taxon>Shewanella</taxon>
    </lineage>
</organism>
<comment type="caution">
    <text evidence="5">The sequence shown here is derived from an EMBL/GenBank/DDBJ whole genome shotgun (WGS) entry which is preliminary data.</text>
</comment>
<reference evidence="5 6" key="1">
    <citation type="submission" date="2020-04" db="EMBL/GenBank/DDBJ databases">
        <title>The first description of lens atrophy caused by putative novel Shewanella sp. that is a new emerging pathogen for cultured rainbow trout?</title>
        <authorList>
            <person name="Saticioglu I.B."/>
            <person name="Duman M."/>
            <person name="Altun S."/>
        </authorList>
    </citation>
    <scope>NUCLEOTIDE SEQUENCE [LARGE SCALE GENOMIC DNA]</scope>
    <source>
        <strain evidence="5 6">S-1</strain>
    </source>
</reference>
<evidence type="ECO:0000313" key="6">
    <source>
        <dbReference type="Proteomes" id="UP000527352"/>
    </source>
</evidence>
<name>A0ABX1KI62_9GAMM</name>
<keyword evidence="6" id="KW-1185">Reference proteome</keyword>
<evidence type="ECO:0000313" key="5">
    <source>
        <dbReference type="EMBL" id="NLQ21316.1"/>
    </source>
</evidence>
<dbReference type="PIRSF" id="PIRSF006232">
    <property type="entry name" value="Pirin"/>
    <property type="match status" value="1"/>
</dbReference>
<dbReference type="CDD" id="cd02909">
    <property type="entry name" value="cupin_pirin_N"/>
    <property type="match status" value="1"/>
</dbReference>
<feature type="domain" description="Pirin C-terminal" evidence="4">
    <location>
        <begin position="179"/>
        <end position="292"/>
    </location>
</feature>
<comment type="similarity">
    <text evidence="1 2">Belongs to the pirin family.</text>
</comment>
<evidence type="ECO:0000256" key="1">
    <source>
        <dbReference type="ARBA" id="ARBA00008416"/>
    </source>
</evidence>
<protein>
    <submittedName>
        <fullName evidence="5">Pirin family protein</fullName>
    </submittedName>
</protein>
<dbReference type="Proteomes" id="UP000527352">
    <property type="component" value="Unassembled WGS sequence"/>
</dbReference>
<dbReference type="RefSeq" id="WP_168822529.1">
    <property type="nucleotide sequence ID" value="NZ_JABAEB010000001.1"/>
</dbReference>
<evidence type="ECO:0000256" key="2">
    <source>
        <dbReference type="RuleBase" id="RU003457"/>
    </source>
</evidence>
<dbReference type="InterPro" id="IPR012093">
    <property type="entry name" value="Pirin"/>
</dbReference>
<dbReference type="SUPFAM" id="SSF51182">
    <property type="entry name" value="RmlC-like cupins"/>
    <property type="match status" value="1"/>
</dbReference>
<evidence type="ECO:0000259" key="4">
    <source>
        <dbReference type="Pfam" id="PF05726"/>
    </source>
</evidence>
<proteinExistence type="inferred from homology"/>
<evidence type="ECO:0000259" key="3">
    <source>
        <dbReference type="Pfam" id="PF02678"/>
    </source>
</evidence>
<dbReference type="Pfam" id="PF02678">
    <property type="entry name" value="Pirin"/>
    <property type="match status" value="1"/>
</dbReference>
<accession>A0ABX1KI62</accession>
<dbReference type="InterPro" id="IPR008778">
    <property type="entry name" value="Pirin_C_dom"/>
</dbReference>
<dbReference type="Pfam" id="PF05726">
    <property type="entry name" value="Pirin_C"/>
    <property type="match status" value="1"/>
</dbReference>
<dbReference type="InterPro" id="IPR003829">
    <property type="entry name" value="Pirin_N_dom"/>
</dbReference>
<dbReference type="InterPro" id="IPR011051">
    <property type="entry name" value="RmlC_Cupin_sf"/>
</dbReference>
<gene>
    <name evidence="5" type="ORF">HGO26_00230</name>
</gene>
<dbReference type="InterPro" id="IPR014710">
    <property type="entry name" value="RmlC-like_jellyroll"/>
</dbReference>
<sequence length="295" mass="32233">MKVLSQFSAKAAMDGDGVNIRRVADFVTTKFDPFLMIDEIKSDDEQDFIGGFPAHPHRGMETFTYIRKGGFEHRDQMGNVKAIRAGDVQWMSTGFGVVHSEMPLADAVDGLHGFQIWVNMPAKDKLRPAKYQDTAGSASVEVTNNTGASLKALAGDWGFKEQPLISATIQGLAGEAAIADLSLAPNAEATLDLSQHEFVALYLYQGDLYKSDSSKGEDSQWSSASNQHHQGEFLVIDSQSVLKLKADERGAGMLLFAGKPIREKIVQMGPFVMNTQAEIQQAIRDYQAGRFGQIA</sequence>
<dbReference type="Gene3D" id="2.60.120.10">
    <property type="entry name" value="Jelly Rolls"/>
    <property type="match status" value="2"/>
</dbReference>
<dbReference type="PANTHER" id="PTHR13903:SF8">
    <property type="entry name" value="PIRIN"/>
    <property type="match status" value="1"/>
</dbReference>
<feature type="domain" description="Pirin N-terminal" evidence="3">
    <location>
        <begin position="28"/>
        <end position="118"/>
    </location>
</feature>